<dbReference type="PANTHER" id="PTHR38703">
    <property type="entry name" value="CHROMOSOME 8, WHOLE GENOME SHOTGUN SEQUENCE"/>
    <property type="match status" value="1"/>
</dbReference>
<dbReference type="EMBL" id="JAVHJO010000009">
    <property type="protein sequence ID" value="KAK6537590.1"/>
    <property type="molecule type" value="Genomic_DNA"/>
</dbReference>
<evidence type="ECO:0000256" key="1">
    <source>
        <dbReference type="SAM" id="MobiDB-lite"/>
    </source>
</evidence>
<evidence type="ECO:0000313" key="3">
    <source>
        <dbReference type="Proteomes" id="UP001365542"/>
    </source>
</evidence>
<protein>
    <recommendedName>
        <fullName evidence="4">Allergen</fullName>
    </recommendedName>
</protein>
<comment type="caution">
    <text evidence="2">The sequence shown here is derived from an EMBL/GenBank/DDBJ whole genome shotgun (WGS) entry which is preliminary data.</text>
</comment>
<gene>
    <name evidence="2" type="ORF">TWF694_011770</name>
</gene>
<accession>A0AAV9X666</accession>
<evidence type="ECO:0000313" key="2">
    <source>
        <dbReference type="EMBL" id="KAK6537590.1"/>
    </source>
</evidence>
<dbReference type="AlphaFoldDB" id="A0AAV9X666"/>
<sequence length="335" mass="37550">MQAAKQAVSEFLHHGNKHSVDIEQETKPAVLHETVHEQQHENVIHAIDREVHQHHHQIHVQPIHHKVVEDEKHHHKIIPIEHRHKHHGKDHKFETALAAEHGQFKDEQNILPVQNTNQHNVVVGEHIHHHVHDYIQPVIERERIVPHVVHTTVPIHEHIEHEPYIHKGNVLPTMTMEEFTKKGFSLKGSKKPLEHIDYEGNPLEIDGQSHVGFGKSATASEMYDPMSGRQREGMSREPDMHTGPTGNEHGQVPAGDMNAPVAGATGGAAAKAYTHGTKPKSKRHGSGSSSEEDKGGRIPRSFSGRSGGKKSGTSPRKHSWLDKLNPRVETPSEIV</sequence>
<keyword evidence="3" id="KW-1185">Reference proteome</keyword>
<reference evidence="2 3" key="1">
    <citation type="submission" date="2019-10" db="EMBL/GenBank/DDBJ databases">
        <authorList>
            <person name="Palmer J.M."/>
        </authorList>
    </citation>
    <scope>NUCLEOTIDE SEQUENCE [LARGE SCALE GENOMIC DNA]</scope>
    <source>
        <strain evidence="2 3">TWF694</strain>
    </source>
</reference>
<dbReference type="PANTHER" id="PTHR38703:SF1">
    <property type="entry name" value="ALLERGEN"/>
    <property type="match status" value="1"/>
</dbReference>
<feature type="compositionally biased region" description="Basic and acidic residues" evidence="1">
    <location>
        <begin position="229"/>
        <end position="240"/>
    </location>
</feature>
<organism evidence="2 3">
    <name type="scientific">Orbilia ellipsospora</name>
    <dbReference type="NCBI Taxonomy" id="2528407"/>
    <lineage>
        <taxon>Eukaryota</taxon>
        <taxon>Fungi</taxon>
        <taxon>Dikarya</taxon>
        <taxon>Ascomycota</taxon>
        <taxon>Pezizomycotina</taxon>
        <taxon>Orbiliomycetes</taxon>
        <taxon>Orbiliales</taxon>
        <taxon>Orbiliaceae</taxon>
        <taxon>Orbilia</taxon>
    </lineage>
</organism>
<feature type="region of interest" description="Disordered" evidence="1">
    <location>
        <begin position="218"/>
        <end position="335"/>
    </location>
</feature>
<feature type="compositionally biased region" description="Low complexity" evidence="1">
    <location>
        <begin position="259"/>
        <end position="276"/>
    </location>
</feature>
<proteinExistence type="predicted"/>
<dbReference type="Proteomes" id="UP001365542">
    <property type="component" value="Unassembled WGS sequence"/>
</dbReference>
<evidence type="ECO:0008006" key="4">
    <source>
        <dbReference type="Google" id="ProtNLM"/>
    </source>
</evidence>
<name>A0AAV9X666_9PEZI</name>